<protein>
    <recommendedName>
        <fullName evidence="5">Protein kinase domain-containing protein</fullName>
    </recommendedName>
</protein>
<dbReference type="PROSITE" id="PS00108">
    <property type="entry name" value="PROTEIN_KINASE_ST"/>
    <property type="match status" value="1"/>
</dbReference>
<dbReference type="SUPFAM" id="SSF56112">
    <property type="entry name" value="Protein kinase-like (PK-like)"/>
    <property type="match status" value="1"/>
</dbReference>
<keyword evidence="1" id="KW-0808">Transferase</keyword>
<keyword evidence="1" id="KW-0723">Serine/threonine-protein kinase</keyword>
<dbReference type="InterPro" id="IPR050167">
    <property type="entry name" value="Ser_Thr_protein_kinase"/>
</dbReference>
<keyword evidence="2 4" id="KW-0547">Nucleotide-binding</keyword>
<accession>A0ABR2J2W1</accession>
<dbReference type="Gene3D" id="3.80.10.10">
    <property type="entry name" value="Ribonuclease Inhibitor"/>
    <property type="match status" value="3"/>
</dbReference>
<evidence type="ECO:0000256" key="3">
    <source>
        <dbReference type="ARBA" id="ARBA00022840"/>
    </source>
</evidence>
<keyword evidence="3 4" id="KW-0067">ATP-binding</keyword>
<dbReference type="InterPro" id="IPR026906">
    <property type="entry name" value="LRR_5"/>
</dbReference>
<evidence type="ECO:0000259" key="5">
    <source>
        <dbReference type="PROSITE" id="PS50011"/>
    </source>
</evidence>
<dbReference type="InterPro" id="IPR032675">
    <property type="entry name" value="LRR_dom_sf"/>
</dbReference>
<evidence type="ECO:0000256" key="4">
    <source>
        <dbReference type="PROSITE-ProRule" id="PRU10141"/>
    </source>
</evidence>
<dbReference type="Pfam" id="PF13306">
    <property type="entry name" value="LRR_5"/>
    <property type="match status" value="2"/>
</dbReference>
<feature type="domain" description="Protein kinase" evidence="5">
    <location>
        <begin position="13"/>
        <end position="289"/>
    </location>
</feature>
<keyword evidence="1" id="KW-0418">Kinase</keyword>
<dbReference type="PROSITE" id="PS50011">
    <property type="entry name" value="PROTEIN_KINASE_DOM"/>
    <property type="match status" value="1"/>
</dbReference>
<dbReference type="PRINTS" id="PR00109">
    <property type="entry name" value="TYRKINASE"/>
</dbReference>
<dbReference type="EMBL" id="JAPFFF010000013">
    <property type="protein sequence ID" value="KAK8872218.1"/>
    <property type="molecule type" value="Genomic_DNA"/>
</dbReference>
<dbReference type="InterPro" id="IPR000719">
    <property type="entry name" value="Prot_kinase_dom"/>
</dbReference>
<dbReference type="PROSITE" id="PS00107">
    <property type="entry name" value="PROTEIN_KINASE_ATP"/>
    <property type="match status" value="1"/>
</dbReference>
<dbReference type="InterPro" id="IPR011009">
    <property type="entry name" value="Kinase-like_dom_sf"/>
</dbReference>
<comment type="caution">
    <text evidence="6">The sequence shown here is derived from an EMBL/GenBank/DDBJ whole genome shotgun (WGS) entry which is preliminary data.</text>
</comment>
<evidence type="ECO:0000256" key="2">
    <source>
        <dbReference type="ARBA" id="ARBA00022741"/>
    </source>
</evidence>
<gene>
    <name evidence="6" type="ORF">M9Y10_007983</name>
</gene>
<dbReference type="Proteomes" id="UP001470230">
    <property type="component" value="Unassembled WGS sequence"/>
</dbReference>
<evidence type="ECO:0000313" key="7">
    <source>
        <dbReference type="Proteomes" id="UP001470230"/>
    </source>
</evidence>
<dbReference type="SMART" id="SM00220">
    <property type="entry name" value="S_TKc"/>
    <property type="match status" value="1"/>
</dbReference>
<evidence type="ECO:0000256" key="1">
    <source>
        <dbReference type="ARBA" id="ARBA00022527"/>
    </source>
</evidence>
<evidence type="ECO:0000313" key="6">
    <source>
        <dbReference type="EMBL" id="KAK8872218.1"/>
    </source>
</evidence>
<keyword evidence="7" id="KW-1185">Reference proteome</keyword>
<dbReference type="InterPro" id="IPR001245">
    <property type="entry name" value="Ser-Thr/Tyr_kinase_cat_dom"/>
</dbReference>
<dbReference type="SUPFAM" id="SSF52058">
    <property type="entry name" value="L domain-like"/>
    <property type="match status" value="1"/>
</dbReference>
<proteinExistence type="predicted"/>
<dbReference type="InterPro" id="IPR017441">
    <property type="entry name" value="Protein_kinase_ATP_BS"/>
</dbReference>
<dbReference type="InterPro" id="IPR008271">
    <property type="entry name" value="Ser/Thr_kinase_AS"/>
</dbReference>
<dbReference type="PANTHER" id="PTHR23257">
    <property type="entry name" value="SERINE-THREONINE PROTEIN KINASE"/>
    <property type="match status" value="1"/>
</dbReference>
<name>A0ABR2J2W1_9EUKA</name>
<reference evidence="6 7" key="1">
    <citation type="submission" date="2024-04" db="EMBL/GenBank/DDBJ databases">
        <title>Tritrichomonas musculus Genome.</title>
        <authorList>
            <person name="Alves-Ferreira E."/>
            <person name="Grigg M."/>
            <person name="Lorenzi H."/>
            <person name="Galac M."/>
        </authorList>
    </citation>
    <scope>NUCLEOTIDE SEQUENCE [LARGE SCALE GENOMIC DNA]</scope>
    <source>
        <strain evidence="6 7">EAF2021</strain>
    </source>
</reference>
<feature type="binding site" evidence="4">
    <location>
        <position position="42"/>
    </location>
    <ligand>
        <name>ATP</name>
        <dbReference type="ChEBI" id="CHEBI:30616"/>
    </ligand>
</feature>
<sequence length="798" mass="90850">MNQDKSYLNLENFIILNKIGEGGFGEVFVVLNKDLGIKYVAKISKTPLTEHDEEFKLSLKREINLLAQINHPYVLKFIGYSPIDFLHRNRPVIITEYLKNGSLYDIVMREKNDCILESWTPTKKLINIFGIASIMYYLHENNIIHRDLKLDNVLFDEYLFPKIADFGLSKIIHKHKKSMTIQSNQGIKGTIIYTAPEILKDTKNPIYTLACDVYSFAFIVYEIINPTFPYQKMKQYEVIDDVVNGKRPKIDESVPKCYKKLIEDCWKQKPKKRPSFKDIVKKLKTEKDFRVGIDSKEFEDYINLIEKCSNENPDLSKFTKIKICSDSFSFVQASDDLFNKLQQDTKEIVFKAKSSVDQSYTFSDDESLKLFATKTFDSLFFQKVLKNFSNVTFELNNSNNINVLSPILQKLSTLYDNELSMLRVNLSVSNISHLSNIVENKSIPISIKIDESVKSIPPKAFYKCKSIYKIDIPSSITSIGDNAFSECSLLEQIIIGSNVNEIGKGLFEECTLLEFVEIQSKIDEIKENTFKRCQSLSKIIMPDSVVKIGKHAFEGCISLEEVDDEFLEQIEYIGEHAFEGCESLKRIIISSKITSVNEGVFIGCSKLNEITIPKSVTTIESNSFYLCKSLNKIIFEYPSSLISIKDRSFKKCKSLTEITIPHSVTVIGSKVFKNCKSLEKVKIPSSVDEIGASTFEGCKKLIEIEMKAPISKINDKLFKGCTSLTEISIPDTVSEIGKKSFYQCGGLKKIILPRYLTKIETKAFFGCEQLEKVSIPKSVQYIGADAFGQCSALDFNFN</sequence>
<dbReference type="Pfam" id="PF07714">
    <property type="entry name" value="PK_Tyr_Ser-Thr"/>
    <property type="match status" value="1"/>
</dbReference>
<dbReference type="Gene3D" id="1.10.510.10">
    <property type="entry name" value="Transferase(Phosphotransferase) domain 1"/>
    <property type="match status" value="1"/>
</dbReference>
<dbReference type="Gene3D" id="3.40.50.12480">
    <property type="match status" value="1"/>
</dbReference>
<organism evidence="6 7">
    <name type="scientific">Tritrichomonas musculus</name>
    <dbReference type="NCBI Taxonomy" id="1915356"/>
    <lineage>
        <taxon>Eukaryota</taxon>
        <taxon>Metamonada</taxon>
        <taxon>Parabasalia</taxon>
        <taxon>Tritrichomonadida</taxon>
        <taxon>Tritrichomonadidae</taxon>
        <taxon>Tritrichomonas</taxon>
    </lineage>
</organism>